<keyword evidence="8" id="KW-1278">Translocase</keyword>
<dbReference type="Pfam" id="PF00005">
    <property type="entry name" value="ABC_tran"/>
    <property type="match status" value="2"/>
</dbReference>
<feature type="transmembrane region" description="Helical" evidence="13">
    <location>
        <begin position="809"/>
        <end position="836"/>
    </location>
</feature>
<evidence type="ECO:0000259" key="14">
    <source>
        <dbReference type="PROSITE" id="PS50893"/>
    </source>
</evidence>
<keyword evidence="9 13" id="KW-1133">Transmembrane helix</keyword>
<evidence type="ECO:0000256" key="5">
    <source>
        <dbReference type="ARBA" id="ARBA00022737"/>
    </source>
</evidence>
<evidence type="ECO:0000256" key="3">
    <source>
        <dbReference type="ARBA" id="ARBA00022448"/>
    </source>
</evidence>
<dbReference type="InterPro" id="IPR003439">
    <property type="entry name" value="ABC_transporter-like_ATP-bd"/>
</dbReference>
<organism evidence="16">
    <name type="scientific">Crassostrea ariakensis</name>
    <name type="common">Suminoe oyster</name>
    <dbReference type="NCBI Taxonomy" id="3244846"/>
    <lineage>
        <taxon>Eukaryota</taxon>
        <taxon>Metazoa</taxon>
        <taxon>Spiralia</taxon>
        <taxon>Lophotrochozoa</taxon>
        <taxon>Mollusca</taxon>
        <taxon>Bivalvia</taxon>
        <taxon>Autobranchia</taxon>
        <taxon>Pteriomorphia</taxon>
        <taxon>Ostreida</taxon>
        <taxon>Ostreoidea</taxon>
        <taxon>Ostreidae</taxon>
        <taxon>Magallana</taxon>
    </lineage>
</organism>
<dbReference type="InterPro" id="IPR039421">
    <property type="entry name" value="Type_1_exporter"/>
</dbReference>
<keyword evidence="6" id="KW-0547">Nucleotide-binding</keyword>
<evidence type="ECO:0000256" key="9">
    <source>
        <dbReference type="ARBA" id="ARBA00022989"/>
    </source>
</evidence>
<feature type="domain" description="ABC transmembrane type-1" evidence="15">
    <location>
        <begin position="96"/>
        <end position="406"/>
    </location>
</feature>
<dbReference type="GO" id="GO:0005743">
    <property type="term" value="C:mitochondrial inner membrane"/>
    <property type="evidence" value="ECO:0007669"/>
    <property type="project" value="TreeGrafter"/>
</dbReference>
<dbReference type="CDD" id="cd03249">
    <property type="entry name" value="ABC_MTABC3_MDL1_MDL2"/>
    <property type="match status" value="2"/>
</dbReference>
<evidence type="ECO:0000256" key="2">
    <source>
        <dbReference type="ARBA" id="ARBA00007577"/>
    </source>
</evidence>
<accession>G8IPR9</accession>
<sequence length="1333" mass="147273">MEKQNTTLTAKDIEMDEKIPSQNGEYVHQNGENGKQNGVTENRVPAEPKKGQATVTINPEVEVKTVKKDKQKEKVQHIGFFTLFRYGSMFDKIILAVGILCAMGTGCATPINFFVYGDLANYFIMYDIAKGTNFSDTNLTTLVNREELLKSLDILDIAKEHALYFCLIAIGAFTLGFTSIFCFTVSAERQIRVIRKLFFRSIMRQDMEWFDTHESSELSTRFSEDMHLIYDGMGDKVATFFQWTITFVVSFVIAFISGWKLALATVAFCPLIILIGGTLTRWVRNLSGEESQAYASAGSVAEEVFSAIRTVTAFNGQEKECKRYNANLMHAKNNAAKKGVVLGLTVSAFWFLVFAALSVAFYYGVKLMQDPDEDFDPGDTLTVFLGVMIGSMSLGHAFPTLEVIANARGAATKVFSIIEQKSKINYEQEGGKKLEKMEGNITFRGVHFRYPARPNIPILQSIDFEVQKGQTVALVGSSGCGKSTIIQLLQRFYDPEEGQVCVDDVDVQEMNLTWLRQQIGVVSQEPVLFGTTIAENIRYGRIDVTQGEIEQAAKEANAHTFIKELPQGYETLVGDRGAQLSGGQKQRIAIARALVRNPKILLLDEATSALDNESEAVVQKALERAEVGRTTIVVAHRLTTVRNADVIFSMADGRVQERGSHKELMDRKGLYYTLVNLQSQTNEETEEVAEELEHELFEEEEPDEHAVLMQKVKGHNATPIARQMSAMSSHSNDVIDSKAETDEEEVEADIPLAPLGKIMKMNSPEWLYITVGSICSVIVGAIQPAFAFLMAEFLKVFSMTKEEQDRVSLILVGIIMGIAVFNALLRLILGICFVKAGSDLTLRMRKLAFKSIVWQDISFFDNHENRVGALTTRLASDAALVQGATGTKIGQVLESIAVLTTALIVAFIYSWNLTLVILAFMPLMIGVGVVQSRLVAGFAKGDKKSMEEAGKICTEAIDNVRTVVSLTREKTFVDEYSNHVDSIYRSGIKRAVLYGVVFAVSQCFIYFAYAASFTYGAYLVTQGLGFQDVFRVFGAIIFGGMHVGRTGSNAPDFTKGRRAASRLFSLIERIPTINAKTEDGQKLKSFTGEVEFKDVHFSYPSRPDVEVLGGLSLSVSPGETLALVGTSGCGKSTTVQMIERFYDPSEGLVIADGVDIKSLNLNWLRSHIGIVSQEPTLFDTSIAENIAYGDNSREVPMDEIISAARNANIHNFIESLPHGYETNVGEKGTQLSGGQKQRIAIARALVRNPQVLLLDEATSALDTESEKIVQDALDKARQGRTCVVIAHRLSTIQNADRIAIIHKGHVVELGTHSELLAEKGVYWKLSQHNVKKS</sequence>
<feature type="transmembrane region" description="Helical" evidence="13">
    <location>
        <begin position="383"/>
        <end position="405"/>
    </location>
</feature>
<reference evidence="16" key="2">
    <citation type="journal article" date="2014" name="Aquaculture">
        <title>Cloning and expression analysis of P-glycoprotein gene in Crassostrea ariakensis.</title>
        <authorList>
            <person name="Xu Y.Y."/>
            <person name="Liang J.J."/>
            <person name="Yang W.D."/>
            <person name="Wang J."/>
            <person name="Li H.Y."/>
            <person name="Liu J.S."/>
        </authorList>
    </citation>
    <scope>NUCLEOTIDE SEQUENCE</scope>
</reference>
<evidence type="ECO:0000256" key="10">
    <source>
        <dbReference type="ARBA" id="ARBA00023136"/>
    </source>
</evidence>
<dbReference type="Pfam" id="PF00664">
    <property type="entry name" value="ABC_membrane"/>
    <property type="match status" value="2"/>
</dbReference>
<dbReference type="FunFam" id="3.40.50.300:FF:000205">
    <property type="entry name" value="ABC transporter B family member 4"/>
    <property type="match status" value="1"/>
</dbReference>
<comment type="similarity">
    <text evidence="2">Belongs to the ABC transporter superfamily. ABCB family. Multidrug resistance exporter (TC 3.A.1.201) subfamily.</text>
</comment>
<dbReference type="Gene3D" id="3.40.50.300">
    <property type="entry name" value="P-loop containing nucleotide triphosphate hydrolases"/>
    <property type="match status" value="2"/>
</dbReference>
<keyword evidence="3" id="KW-0813">Transport</keyword>
<evidence type="ECO:0000256" key="7">
    <source>
        <dbReference type="ARBA" id="ARBA00022840"/>
    </source>
</evidence>
<feature type="transmembrane region" description="Helical" evidence="13">
    <location>
        <begin position="766"/>
        <end position="789"/>
    </location>
</feature>
<dbReference type="PROSITE" id="PS50893">
    <property type="entry name" value="ABC_TRANSPORTER_2"/>
    <property type="match status" value="2"/>
</dbReference>
<evidence type="ECO:0000256" key="12">
    <source>
        <dbReference type="SAM" id="MobiDB-lite"/>
    </source>
</evidence>
<evidence type="ECO:0000313" key="16">
    <source>
        <dbReference type="EMBL" id="AET34454.1"/>
    </source>
</evidence>
<dbReference type="Gene3D" id="1.20.1560.10">
    <property type="entry name" value="ABC transporter type 1, transmembrane domain"/>
    <property type="match status" value="1"/>
</dbReference>
<evidence type="ECO:0000256" key="4">
    <source>
        <dbReference type="ARBA" id="ARBA00022692"/>
    </source>
</evidence>
<dbReference type="PROSITE" id="PS50929">
    <property type="entry name" value="ABC_TM1F"/>
    <property type="match status" value="2"/>
</dbReference>
<evidence type="ECO:0000256" key="11">
    <source>
        <dbReference type="ARBA" id="ARBA00023180"/>
    </source>
</evidence>
<dbReference type="InterPro" id="IPR036640">
    <property type="entry name" value="ABC1_TM_sf"/>
</dbReference>
<feature type="transmembrane region" description="Helical" evidence="13">
    <location>
        <begin position="339"/>
        <end position="363"/>
    </location>
</feature>
<comment type="subcellular location">
    <subcellularLocation>
        <location evidence="1">Membrane</location>
        <topology evidence="1">Multi-pass membrane protein</topology>
    </subcellularLocation>
</comment>
<feature type="transmembrane region" description="Helical" evidence="13">
    <location>
        <begin position="93"/>
        <end position="116"/>
    </location>
</feature>
<evidence type="ECO:0000256" key="6">
    <source>
        <dbReference type="ARBA" id="ARBA00022741"/>
    </source>
</evidence>
<evidence type="ECO:0000256" key="1">
    <source>
        <dbReference type="ARBA" id="ARBA00004141"/>
    </source>
</evidence>
<dbReference type="FunFam" id="1.20.1560.10:FF:000018">
    <property type="entry name" value="ATP-binding cassette subfamily B member 11"/>
    <property type="match status" value="1"/>
</dbReference>
<proteinExistence type="evidence at transcript level"/>
<dbReference type="PANTHER" id="PTHR43394">
    <property type="entry name" value="ATP-DEPENDENT PERMEASE MDL1, MITOCHONDRIAL"/>
    <property type="match status" value="1"/>
</dbReference>
<keyword evidence="11" id="KW-0325">Glycoprotein</keyword>
<evidence type="ECO:0000259" key="15">
    <source>
        <dbReference type="PROSITE" id="PS50929"/>
    </source>
</evidence>
<dbReference type="FunFam" id="1.20.1560.10:FF:000009">
    <property type="entry name" value="ABC transporter B family member 1"/>
    <property type="match status" value="1"/>
</dbReference>
<dbReference type="GO" id="GO:0090374">
    <property type="term" value="P:oligopeptide export from mitochondrion"/>
    <property type="evidence" value="ECO:0007669"/>
    <property type="project" value="TreeGrafter"/>
</dbReference>
<feature type="transmembrane region" description="Helical" evidence="13">
    <location>
        <begin position="892"/>
        <end position="909"/>
    </location>
</feature>
<dbReference type="GO" id="GO:0015421">
    <property type="term" value="F:ABC-type oligopeptide transporter activity"/>
    <property type="evidence" value="ECO:0007669"/>
    <property type="project" value="TreeGrafter"/>
</dbReference>
<feature type="domain" description="ABC transporter" evidence="14">
    <location>
        <begin position="441"/>
        <end position="677"/>
    </location>
</feature>
<feature type="transmembrane region" description="Helical" evidence="13">
    <location>
        <begin position="915"/>
        <end position="936"/>
    </location>
</feature>
<reference evidence="16" key="1">
    <citation type="submission" date="2011-10" db="EMBL/GenBank/DDBJ databases">
        <authorList>
            <person name="Xu Y."/>
            <person name="Yang W."/>
            <person name="Li H."/>
            <person name="Liu J."/>
        </authorList>
    </citation>
    <scope>NUCLEOTIDE SEQUENCE</scope>
</reference>
<dbReference type="InterPro" id="IPR011527">
    <property type="entry name" value="ABC1_TM_dom"/>
</dbReference>
<dbReference type="PANTHER" id="PTHR43394:SF27">
    <property type="entry name" value="ATP-DEPENDENT TRANSLOCASE ABCB1-LIKE"/>
    <property type="match status" value="1"/>
</dbReference>
<feature type="transmembrane region" description="Helical" evidence="13">
    <location>
        <begin position="237"/>
        <end position="256"/>
    </location>
</feature>
<feature type="domain" description="ABC transmembrane type-1" evidence="15">
    <location>
        <begin position="771"/>
        <end position="1055"/>
    </location>
</feature>
<feature type="transmembrane region" description="Helical" evidence="13">
    <location>
        <begin position="991"/>
        <end position="1009"/>
    </location>
</feature>
<dbReference type="CDD" id="cd18578">
    <property type="entry name" value="ABC_6TM_Pgp_ABCB1_D2_like"/>
    <property type="match status" value="1"/>
</dbReference>
<evidence type="ECO:0000256" key="8">
    <source>
        <dbReference type="ARBA" id="ARBA00022967"/>
    </source>
</evidence>
<dbReference type="EMBL" id="JN813100">
    <property type="protein sequence ID" value="AET34454.1"/>
    <property type="molecule type" value="mRNA"/>
</dbReference>
<keyword evidence="7" id="KW-0067">ATP-binding</keyword>
<feature type="compositionally biased region" description="Polar residues" evidence="12">
    <location>
        <begin position="20"/>
        <end position="40"/>
    </location>
</feature>
<dbReference type="InterPro" id="IPR027417">
    <property type="entry name" value="P-loop_NTPase"/>
</dbReference>
<dbReference type="SUPFAM" id="SSF90123">
    <property type="entry name" value="ABC transporter transmembrane region"/>
    <property type="match status" value="2"/>
</dbReference>
<evidence type="ECO:0000256" key="13">
    <source>
        <dbReference type="SAM" id="Phobius"/>
    </source>
</evidence>
<dbReference type="FunFam" id="3.40.50.300:FF:000479">
    <property type="entry name" value="Multidrug resistance protein 1A"/>
    <property type="match status" value="1"/>
</dbReference>
<dbReference type="CDD" id="cd18577">
    <property type="entry name" value="ABC_6TM_Pgp_ABCB1_D1_like"/>
    <property type="match status" value="1"/>
</dbReference>
<keyword evidence="5" id="KW-0677">Repeat</keyword>
<keyword evidence="4 13" id="KW-0812">Transmembrane</keyword>
<feature type="region of interest" description="Disordered" evidence="12">
    <location>
        <begin position="1"/>
        <end position="52"/>
    </location>
</feature>
<dbReference type="InterPro" id="IPR017871">
    <property type="entry name" value="ABC_transporter-like_CS"/>
</dbReference>
<dbReference type="SMART" id="SM00382">
    <property type="entry name" value="AAA"/>
    <property type="match status" value="2"/>
</dbReference>
<dbReference type="SUPFAM" id="SSF52540">
    <property type="entry name" value="P-loop containing nucleoside triphosphate hydrolases"/>
    <property type="match status" value="2"/>
</dbReference>
<feature type="transmembrane region" description="Helical" evidence="13">
    <location>
        <begin position="262"/>
        <end position="283"/>
    </location>
</feature>
<dbReference type="PROSITE" id="PS00211">
    <property type="entry name" value="ABC_TRANSPORTER_1"/>
    <property type="match status" value="2"/>
</dbReference>
<feature type="transmembrane region" description="Helical" evidence="13">
    <location>
        <begin position="162"/>
        <end position="187"/>
    </location>
</feature>
<dbReference type="GO" id="GO:0016887">
    <property type="term" value="F:ATP hydrolysis activity"/>
    <property type="evidence" value="ECO:0007669"/>
    <property type="project" value="InterPro"/>
</dbReference>
<protein>
    <submittedName>
        <fullName evidence="16">p-glycoprotein</fullName>
    </submittedName>
</protein>
<dbReference type="InterPro" id="IPR003593">
    <property type="entry name" value="AAA+_ATPase"/>
</dbReference>
<feature type="domain" description="ABC transporter" evidence="14">
    <location>
        <begin position="1090"/>
        <end position="1328"/>
    </location>
</feature>
<name>G8IPR9_CRAAR</name>
<dbReference type="GO" id="GO:0005524">
    <property type="term" value="F:ATP binding"/>
    <property type="evidence" value="ECO:0007669"/>
    <property type="project" value="UniProtKB-KW"/>
</dbReference>
<keyword evidence="10 13" id="KW-0472">Membrane</keyword>